<evidence type="ECO:0000313" key="2">
    <source>
        <dbReference type="EnsemblMetazoa" id="GMOY011029-PA"/>
    </source>
</evidence>
<name>A0A1B0GCK3_GLOMM</name>
<organism evidence="2 3">
    <name type="scientific">Glossina morsitans morsitans</name>
    <name type="common">Savannah tsetse fly</name>
    <dbReference type="NCBI Taxonomy" id="37546"/>
    <lineage>
        <taxon>Eukaryota</taxon>
        <taxon>Metazoa</taxon>
        <taxon>Ecdysozoa</taxon>
        <taxon>Arthropoda</taxon>
        <taxon>Hexapoda</taxon>
        <taxon>Insecta</taxon>
        <taxon>Pterygota</taxon>
        <taxon>Neoptera</taxon>
        <taxon>Endopterygota</taxon>
        <taxon>Diptera</taxon>
        <taxon>Brachycera</taxon>
        <taxon>Muscomorpha</taxon>
        <taxon>Hippoboscoidea</taxon>
        <taxon>Glossinidae</taxon>
        <taxon>Glossina</taxon>
    </lineage>
</organism>
<reference evidence="2" key="1">
    <citation type="submission" date="2020-05" db="UniProtKB">
        <authorList>
            <consortium name="EnsemblMetazoa"/>
        </authorList>
    </citation>
    <scope>IDENTIFICATION</scope>
    <source>
        <strain evidence="2">Yale</strain>
    </source>
</reference>
<keyword evidence="1" id="KW-0732">Signal</keyword>
<sequence length="164" mass="18297">MVLKAFIFALVALALLKTIVACNGYKVKLLKAENCAGDDAVIKLGENFNIKLNKKCELIPKGCVTYKAFSSALARYKVKKDGVLVKDDMTDLCSKVLEATAEYKEMLSVYGAPNKCPVEEETICNEDKKLNLSKYKSLLNIARGRISINSTVEHDTVRVYIQYF</sequence>
<feature type="signal peptide" evidence="1">
    <location>
        <begin position="1"/>
        <end position="21"/>
    </location>
</feature>
<proteinExistence type="predicted"/>
<dbReference type="EMBL" id="CCAG010021464">
    <property type="status" value="NOT_ANNOTATED_CDS"/>
    <property type="molecule type" value="Genomic_DNA"/>
</dbReference>
<evidence type="ECO:0000313" key="3">
    <source>
        <dbReference type="Proteomes" id="UP000092444"/>
    </source>
</evidence>
<dbReference type="PhylomeDB" id="A0A1B0GCK3"/>
<protein>
    <submittedName>
        <fullName evidence="2">Uncharacterized protein</fullName>
    </submittedName>
</protein>
<feature type="chain" id="PRO_5008408142" evidence="1">
    <location>
        <begin position="22"/>
        <end position="164"/>
    </location>
</feature>
<dbReference type="Proteomes" id="UP000092444">
    <property type="component" value="Unassembled WGS sequence"/>
</dbReference>
<evidence type="ECO:0000256" key="1">
    <source>
        <dbReference type="SAM" id="SignalP"/>
    </source>
</evidence>
<dbReference type="AlphaFoldDB" id="A0A1B0GCK3"/>
<dbReference type="EnsemblMetazoa" id="GMOY011029-RA">
    <property type="protein sequence ID" value="GMOY011029-PA"/>
    <property type="gene ID" value="GMOY011029"/>
</dbReference>
<keyword evidence="3" id="KW-1185">Reference proteome</keyword>
<accession>A0A1B0GCK3</accession>